<dbReference type="PROSITE" id="PS00687">
    <property type="entry name" value="ALDEHYDE_DEHYDR_GLU"/>
    <property type="match status" value="1"/>
</dbReference>
<dbReference type="SUPFAM" id="SSF53720">
    <property type="entry name" value="ALDH-like"/>
    <property type="match status" value="1"/>
</dbReference>
<dbReference type="PANTHER" id="PTHR11699">
    <property type="entry name" value="ALDEHYDE DEHYDROGENASE-RELATED"/>
    <property type="match status" value="1"/>
</dbReference>
<keyword evidence="7" id="KW-1185">Reference proteome</keyword>
<evidence type="ECO:0000313" key="6">
    <source>
        <dbReference type="Ensembl" id="ENSPMRP00000010795.1"/>
    </source>
</evidence>
<name>A0A670IFM4_PODMU</name>
<gene>
    <name evidence="6" type="primary">ALDH9A1</name>
</gene>
<dbReference type="GeneTree" id="ENSGT00940000163309"/>
<evidence type="ECO:0000313" key="7">
    <source>
        <dbReference type="Proteomes" id="UP000472272"/>
    </source>
</evidence>
<dbReference type="Gene3D" id="3.40.605.10">
    <property type="entry name" value="Aldehyde Dehydrogenase, Chain A, domain 1"/>
    <property type="match status" value="1"/>
</dbReference>
<comment type="similarity">
    <text evidence="3">Belongs to the aldehyde dehydrogenase family.</text>
</comment>
<dbReference type="Pfam" id="PF00171">
    <property type="entry name" value="Aldedh"/>
    <property type="match status" value="1"/>
</dbReference>
<evidence type="ECO:0000256" key="3">
    <source>
        <dbReference type="RuleBase" id="RU003345"/>
    </source>
</evidence>
<proteinExistence type="inferred from homology"/>
<dbReference type="AlphaFoldDB" id="A0A670IFM4"/>
<feature type="domain" description="Aldehyde dehydrogenase" evidence="5">
    <location>
        <begin position="52"/>
        <end position="375"/>
    </location>
</feature>
<dbReference type="InterPro" id="IPR016160">
    <property type="entry name" value="Ald_DH_CS_CYS"/>
</dbReference>
<dbReference type="InterPro" id="IPR016162">
    <property type="entry name" value="Ald_DH_N"/>
</dbReference>
<dbReference type="FunFam" id="3.40.605.10:FF:000016">
    <property type="entry name" value="4-trimethylaminobutyraldehyde dehydrogenase isoform X1"/>
    <property type="match status" value="1"/>
</dbReference>
<dbReference type="PROSITE" id="PS00070">
    <property type="entry name" value="ALDEHYDE_DEHYDR_CYS"/>
    <property type="match status" value="1"/>
</dbReference>
<dbReference type="InterPro" id="IPR015590">
    <property type="entry name" value="Aldehyde_DH_dom"/>
</dbReference>
<dbReference type="Ensembl" id="ENSPMRT00000011517.1">
    <property type="protein sequence ID" value="ENSPMRP00000010795.1"/>
    <property type="gene ID" value="ENSPMRG00000007174.1"/>
</dbReference>
<reference evidence="6 7" key="1">
    <citation type="journal article" date="2019" name="Proc. Natl. Acad. Sci. U.S.A.">
        <title>Regulatory changes in pterin and carotenoid genes underlie balanced color polymorphisms in the wall lizard.</title>
        <authorList>
            <person name="Andrade P."/>
            <person name="Pinho C."/>
            <person name="Perez I de Lanuza G."/>
            <person name="Afonso S."/>
            <person name="Brejcha J."/>
            <person name="Rubin C.J."/>
            <person name="Wallerman O."/>
            <person name="Pereira P."/>
            <person name="Sabatino S.J."/>
            <person name="Bellati A."/>
            <person name="Pellitteri-Rosa D."/>
            <person name="Bosakova Z."/>
            <person name="Bunikis I."/>
            <person name="Carretero M.A."/>
            <person name="Feiner N."/>
            <person name="Marsik P."/>
            <person name="Pauperio F."/>
            <person name="Salvi D."/>
            <person name="Soler L."/>
            <person name="While G.M."/>
            <person name="Uller T."/>
            <person name="Font E."/>
            <person name="Andersson L."/>
            <person name="Carneiro M."/>
        </authorList>
    </citation>
    <scope>NUCLEOTIDE SEQUENCE</scope>
</reference>
<keyword evidence="1 3" id="KW-0560">Oxidoreductase</keyword>
<dbReference type="InterPro" id="IPR029510">
    <property type="entry name" value="Ald_DH_CS_GLU"/>
</dbReference>
<accession>A0A670IFM4</accession>
<evidence type="ECO:0000256" key="1">
    <source>
        <dbReference type="ARBA" id="ARBA00023002"/>
    </source>
</evidence>
<dbReference type="Gene3D" id="3.40.309.10">
    <property type="entry name" value="Aldehyde Dehydrogenase, Chain A, domain 2"/>
    <property type="match status" value="1"/>
</dbReference>
<protein>
    <submittedName>
        <fullName evidence="6">Aldehyde dehydrogenase 9 family member A1</fullName>
    </submittedName>
</protein>
<feature type="signal peptide" evidence="4">
    <location>
        <begin position="1"/>
        <end position="20"/>
    </location>
</feature>
<evidence type="ECO:0000256" key="4">
    <source>
        <dbReference type="SAM" id="SignalP"/>
    </source>
</evidence>
<evidence type="ECO:0000259" key="5">
    <source>
        <dbReference type="Pfam" id="PF00171"/>
    </source>
</evidence>
<dbReference type="Proteomes" id="UP000472272">
    <property type="component" value="Chromosome 6"/>
</dbReference>
<reference evidence="6" key="2">
    <citation type="submission" date="2025-08" db="UniProtKB">
        <authorList>
            <consortium name="Ensembl"/>
        </authorList>
    </citation>
    <scope>IDENTIFICATION</scope>
</reference>
<reference evidence="6" key="3">
    <citation type="submission" date="2025-09" db="UniProtKB">
        <authorList>
            <consortium name="Ensembl"/>
        </authorList>
    </citation>
    <scope>IDENTIFICATION</scope>
</reference>
<dbReference type="GO" id="GO:0016620">
    <property type="term" value="F:oxidoreductase activity, acting on the aldehyde or oxo group of donors, NAD or NADP as acceptor"/>
    <property type="evidence" value="ECO:0007669"/>
    <property type="project" value="InterPro"/>
</dbReference>
<keyword evidence="4" id="KW-0732">Signal</keyword>
<organism evidence="6 7">
    <name type="scientific">Podarcis muralis</name>
    <name type="common">Wall lizard</name>
    <name type="synonym">Lacerta muralis</name>
    <dbReference type="NCBI Taxonomy" id="64176"/>
    <lineage>
        <taxon>Eukaryota</taxon>
        <taxon>Metazoa</taxon>
        <taxon>Chordata</taxon>
        <taxon>Craniata</taxon>
        <taxon>Vertebrata</taxon>
        <taxon>Euteleostomi</taxon>
        <taxon>Lepidosauria</taxon>
        <taxon>Squamata</taxon>
        <taxon>Bifurcata</taxon>
        <taxon>Unidentata</taxon>
        <taxon>Episquamata</taxon>
        <taxon>Laterata</taxon>
        <taxon>Lacertibaenia</taxon>
        <taxon>Lacertidae</taxon>
        <taxon>Podarcis</taxon>
    </lineage>
</organism>
<sequence>MLHSPRFLLILPGFPGLLRCAAMSTITGTFQLQQPLNYREGARIEPVDGDHSEETYEPATGRVIGKFLFSGEKEVDLAVQNAQAAFKIWSQKSGMERSTVLLEAARIIRERREEIATLETINNGKSITEARIDIDTSWQCLQYYAGLAGSLAGQHIQLPGGSFAYTRREPLGVCVGIGAWNYPFQIACWKSAPALACGNAMVFKPSPFTPVSAVMLAEIYHEAGVPKGLFNVVQGGVATGQFLCQHPNVAKVSFTGSVPTGIKIMEMAAKGIKPVTLELGGKSPLIIFSDCVLENAVKGALMANFLTQGEVCCNGTRVFVQSEILNSFTKEVMKQTQNIKIGDPLLEDTRMGALINHSHLEKVLSFVKQAKDQGHPTGSSSRGWSPGGDVLHQQLQRQPCGAALRRIQDVRVWPREWRSSNRILLSAEDCLRGDGQRGNIVLMAWSYPFIPANTRLKCCVPWGEGGWSVCRSCCPSLSLNSLILLCLLEIIHGEDRRKCSYPPVLTFCLLPNFLTLGAVHAKNHLLPFRGAVTTYLLASSLF</sequence>
<dbReference type="InterPro" id="IPR016163">
    <property type="entry name" value="Ald_DH_C"/>
</dbReference>
<feature type="active site" evidence="2">
    <location>
        <position position="278"/>
    </location>
</feature>
<dbReference type="InterPro" id="IPR016161">
    <property type="entry name" value="Ald_DH/histidinol_DH"/>
</dbReference>
<feature type="chain" id="PRO_5025634587" evidence="4">
    <location>
        <begin position="21"/>
        <end position="542"/>
    </location>
</feature>
<evidence type="ECO:0000256" key="2">
    <source>
        <dbReference type="PROSITE-ProRule" id="PRU10007"/>
    </source>
</evidence>